<evidence type="ECO:0000313" key="3">
    <source>
        <dbReference type="Proteomes" id="UP000013523"/>
    </source>
</evidence>
<keyword evidence="3" id="KW-1185">Reference proteome</keyword>
<dbReference type="GO" id="GO:0003677">
    <property type="term" value="F:DNA binding"/>
    <property type="evidence" value="ECO:0007669"/>
    <property type="project" value="InterPro"/>
</dbReference>
<dbReference type="STRING" id="86416.Clopa_3165"/>
<accession>R4KBQ8</accession>
<dbReference type="InterPro" id="IPR001387">
    <property type="entry name" value="Cro/C1-type_HTH"/>
</dbReference>
<evidence type="ECO:0000313" key="2">
    <source>
        <dbReference type="EMBL" id="AGK97979.1"/>
    </source>
</evidence>
<dbReference type="AlphaFoldDB" id="R4KBQ8"/>
<organism evidence="2 3">
    <name type="scientific">Clostridium pasteurianum BC1</name>
    <dbReference type="NCBI Taxonomy" id="86416"/>
    <lineage>
        <taxon>Bacteria</taxon>
        <taxon>Bacillati</taxon>
        <taxon>Bacillota</taxon>
        <taxon>Clostridia</taxon>
        <taxon>Eubacteriales</taxon>
        <taxon>Clostridiaceae</taxon>
        <taxon>Clostridium</taxon>
    </lineage>
</organism>
<dbReference type="SUPFAM" id="SSF47413">
    <property type="entry name" value="lambda repressor-like DNA-binding domains"/>
    <property type="match status" value="1"/>
</dbReference>
<dbReference type="PROSITE" id="PS50943">
    <property type="entry name" value="HTH_CROC1"/>
    <property type="match status" value="1"/>
</dbReference>
<protein>
    <submittedName>
        <fullName evidence="2">Putative transcriptional regulator</fullName>
    </submittedName>
</protein>
<dbReference type="EMBL" id="CP003261">
    <property type="protein sequence ID" value="AGK97979.1"/>
    <property type="molecule type" value="Genomic_DNA"/>
</dbReference>
<dbReference type="Pfam" id="PF01381">
    <property type="entry name" value="HTH_3"/>
    <property type="match status" value="1"/>
</dbReference>
<sequence>MNNTIREIIKNKNLKTIEVIRKVGVAKSYFYDVMNGASIPSLQIARRISDELEVPLDELFPEETFETRN</sequence>
<proteinExistence type="predicted"/>
<evidence type="ECO:0000259" key="1">
    <source>
        <dbReference type="PROSITE" id="PS50943"/>
    </source>
</evidence>
<reference evidence="2 3" key="1">
    <citation type="submission" date="2012-01" db="EMBL/GenBank/DDBJ databases">
        <title>Complete sequence of chromosome of Clostridium pasteurianum BC1.</title>
        <authorList>
            <consortium name="US DOE Joint Genome Institute"/>
            <person name="Lucas S."/>
            <person name="Han J."/>
            <person name="Lapidus A."/>
            <person name="Cheng J.-F."/>
            <person name="Goodwin L."/>
            <person name="Pitluck S."/>
            <person name="Peters L."/>
            <person name="Mikhailova N."/>
            <person name="Teshima H."/>
            <person name="Detter J.C."/>
            <person name="Han C."/>
            <person name="Tapia R."/>
            <person name="Land M."/>
            <person name="Hauser L."/>
            <person name="Kyrpides N."/>
            <person name="Ivanova N."/>
            <person name="Pagani I."/>
            <person name="Dunn J."/>
            <person name="Taghavi S."/>
            <person name="Francis A."/>
            <person name="van der Lelie D."/>
            <person name="Woyke T."/>
        </authorList>
    </citation>
    <scope>NUCLEOTIDE SEQUENCE [LARGE SCALE GENOMIC DNA]</scope>
    <source>
        <strain evidence="2 3">BC1</strain>
    </source>
</reference>
<name>R4KBQ8_CLOPA</name>
<feature type="domain" description="HTH cro/C1-type" evidence="1">
    <location>
        <begin position="5"/>
        <end position="59"/>
    </location>
</feature>
<dbReference type="PATRIC" id="fig|86416.3.peg.3153"/>
<gene>
    <name evidence="2" type="ORF">Clopa_3165</name>
</gene>
<dbReference type="KEGG" id="cpas:Clopa_3165"/>
<dbReference type="SMART" id="SM00530">
    <property type="entry name" value="HTH_XRE"/>
    <property type="match status" value="1"/>
</dbReference>
<dbReference type="Proteomes" id="UP000013523">
    <property type="component" value="Chromosome"/>
</dbReference>
<dbReference type="RefSeq" id="WP_015616267.1">
    <property type="nucleotide sequence ID" value="NC_021182.1"/>
</dbReference>
<dbReference type="eggNOG" id="ENOG503023U">
    <property type="taxonomic scope" value="Bacteria"/>
</dbReference>
<dbReference type="HOGENOM" id="CLU_066192_44_5_9"/>
<dbReference type="OrthoDB" id="1932243at2"/>
<dbReference type="CDD" id="cd00093">
    <property type="entry name" value="HTH_XRE"/>
    <property type="match status" value="1"/>
</dbReference>
<dbReference type="InterPro" id="IPR010982">
    <property type="entry name" value="Lambda_DNA-bd_dom_sf"/>
</dbReference>
<dbReference type="Gene3D" id="1.10.260.40">
    <property type="entry name" value="lambda repressor-like DNA-binding domains"/>
    <property type="match status" value="1"/>
</dbReference>